<dbReference type="InterPro" id="IPR002893">
    <property type="entry name" value="Znf_MYND"/>
</dbReference>
<evidence type="ECO:0000256" key="1">
    <source>
        <dbReference type="ARBA" id="ARBA00022723"/>
    </source>
</evidence>
<dbReference type="Pfam" id="PF01753">
    <property type="entry name" value="zf-MYND"/>
    <property type="match status" value="1"/>
</dbReference>
<dbReference type="OrthoDB" id="3202243at2759"/>
<gene>
    <name evidence="7" type="ORF">BDV98DRAFT_597203</name>
</gene>
<protein>
    <recommendedName>
        <fullName evidence="6">MYND-type domain-containing protein</fullName>
    </recommendedName>
</protein>
<keyword evidence="8" id="KW-1185">Reference proteome</keyword>
<organism evidence="7 8">
    <name type="scientific">Pterulicium gracile</name>
    <dbReference type="NCBI Taxonomy" id="1884261"/>
    <lineage>
        <taxon>Eukaryota</taxon>
        <taxon>Fungi</taxon>
        <taxon>Dikarya</taxon>
        <taxon>Basidiomycota</taxon>
        <taxon>Agaricomycotina</taxon>
        <taxon>Agaricomycetes</taxon>
        <taxon>Agaricomycetidae</taxon>
        <taxon>Agaricales</taxon>
        <taxon>Pleurotineae</taxon>
        <taxon>Pterulaceae</taxon>
        <taxon>Pterulicium</taxon>
    </lineage>
</organism>
<evidence type="ECO:0000259" key="6">
    <source>
        <dbReference type="PROSITE" id="PS50865"/>
    </source>
</evidence>
<evidence type="ECO:0000256" key="5">
    <source>
        <dbReference type="SAM" id="MobiDB-lite"/>
    </source>
</evidence>
<dbReference type="Gene3D" id="6.10.140.2220">
    <property type="match status" value="1"/>
</dbReference>
<keyword evidence="3" id="KW-0862">Zinc</keyword>
<dbReference type="Proteomes" id="UP000305067">
    <property type="component" value="Unassembled WGS sequence"/>
</dbReference>
<dbReference type="AlphaFoldDB" id="A0A5C3Q8W2"/>
<keyword evidence="1" id="KW-0479">Metal-binding</keyword>
<reference evidence="7 8" key="1">
    <citation type="journal article" date="2019" name="Nat. Ecol. Evol.">
        <title>Megaphylogeny resolves global patterns of mushroom evolution.</title>
        <authorList>
            <person name="Varga T."/>
            <person name="Krizsan K."/>
            <person name="Foldi C."/>
            <person name="Dima B."/>
            <person name="Sanchez-Garcia M."/>
            <person name="Sanchez-Ramirez S."/>
            <person name="Szollosi G.J."/>
            <person name="Szarkandi J.G."/>
            <person name="Papp V."/>
            <person name="Albert L."/>
            <person name="Andreopoulos W."/>
            <person name="Angelini C."/>
            <person name="Antonin V."/>
            <person name="Barry K.W."/>
            <person name="Bougher N.L."/>
            <person name="Buchanan P."/>
            <person name="Buyck B."/>
            <person name="Bense V."/>
            <person name="Catcheside P."/>
            <person name="Chovatia M."/>
            <person name="Cooper J."/>
            <person name="Damon W."/>
            <person name="Desjardin D."/>
            <person name="Finy P."/>
            <person name="Geml J."/>
            <person name="Haridas S."/>
            <person name="Hughes K."/>
            <person name="Justo A."/>
            <person name="Karasinski D."/>
            <person name="Kautmanova I."/>
            <person name="Kiss B."/>
            <person name="Kocsube S."/>
            <person name="Kotiranta H."/>
            <person name="LaButti K.M."/>
            <person name="Lechner B.E."/>
            <person name="Liimatainen K."/>
            <person name="Lipzen A."/>
            <person name="Lukacs Z."/>
            <person name="Mihaltcheva S."/>
            <person name="Morgado L.N."/>
            <person name="Niskanen T."/>
            <person name="Noordeloos M.E."/>
            <person name="Ohm R.A."/>
            <person name="Ortiz-Santana B."/>
            <person name="Ovrebo C."/>
            <person name="Racz N."/>
            <person name="Riley R."/>
            <person name="Savchenko A."/>
            <person name="Shiryaev A."/>
            <person name="Soop K."/>
            <person name="Spirin V."/>
            <person name="Szebenyi C."/>
            <person name="Tomsovsky M."/>
            <person name="Tulloss R.E."/>
            <person name="Uehling J."/>
            <person name="Grigoriev I.V."/>
            <person name="Vagvolgyi C."/>
            <person name="Papp T."/>
            <person name="Martin F.M."/>
            <person name="Miettinen O."/>
            <person name="Hibbett D.S."/>
            <person name="Nagy L.G."/>
        </authorList>
    </citation>
    <scope>NUCLEOTIDE SEQUENCE [LARGE SCALE GENOMIC DNA]</scope>
    <source>
        <strain evidence="7 8">CBS 309.79</strain>
    </source>
</reference>
<accession>A0A5C3Q8W2</accession>
<evidence type="ECO:0000256" key="4">
    <source>
        <dbReference type="PROSITE-ProRule" id="PRU00134"/>
    </source>
</evidence>
<evidence type="ECO:0000256" key="3">
    <source>
        <dbReference type="ARBA" id="ARBA00022833"/>
    </source>
</evidence>
<dbReference type="PROSITE" id="PS50865">
    <property type="entry name" value="ZF_MYND_2"/>
    <property type="match status" value="1"/>
</dbReference>
<dbReference type="EMBL" id="ML178854">
    <property type="protein sequence ID" value="TFK96810.1"/>
    <property type="molecule type" value="Genomic_DNA"/>
</dbReference>
<feature type="domain" description="MYND-type" evidence="6">
    <location>
        <begin position="62"/>
        <end position="108"/>
    </location>
</feature>
<evidence type="ECO:0000256" key="2">
    <source>
        <dbReference type="ARBA" id="ARBA00022771"/>
    </source>
</evidence>
<dbReference type="GO" id="GO:0008270">
    <property type="term" value="F:zinc ion binding"/>
    <property type="evidence" value="ECO:0007669"/>
    <property type="project" value="UniProtKB-KW"/>
</dbReference>
<evidence type="ECO:0000313" key="8">
    <source>
        <dbReference type="Proteomes" id="UP000305067"/>
    </source>
</evidence>
<name>A0A5C3Q8W2_9AGAR</name>
<sequence>MGSSDPGEAGEPLDERSQSGSEVFQGDARRFLVDGTLLDTGANMCMAAMMLDRVIHIIECMNPDCDRRPDALAKQFPKCSGCGVATYCSKDCQKFGWKRPSGPHRAICETTKRMYEAWIDVLPLHDTSSDTEKMLATRHFEIEGQKMSPNERLRDRLCGMDLEVTLQ</sequence>
<evidence type="ECO:0000313" key="7">
    <source>
        <dbReference type="EMBL" id="TFK96810.1"/>
    </source>
</evidence>
<feature type="region of interest" description="Disordered" evidence="5">
    <location>
        <begin position="1"/>
        <end position="22"/>
    </location>
</feature>
<keyword evidence="2 4" id="KW-0863">Zinc-finger</keyword>
<proteinExistence type="predicted"/>
<dbReference type="SUPFAM" id="SSF144232">
    <property type="entry name" value="HIT/MYND zinc finger-like"/>
    <property type="match status" value="1"/>
</dbReference>